<comment type="subcellular location">
    <subcellularLocation>
        <location evidence="1">Endomembrane system</location>
        <topology evidence="1">Multi-pass membrane protein</topology>
    </subcellularLocation>
</comment>
<evidence type="ECO:0000256" key="3">
    <source>
        <dbReference type="ARBA" id="ARBA00022989"/>
    </source>
</evidence>
<evidence type="ECO:0000256" key="5">
    <source>
        <dbReference type="SAM" id="Phobius"/>
    </source>
</evidence>
<dbReference type="GO" id="GO:0032259">
    <property type="term" value="P:methylation"/>
    <property type="evidence" value="ECO:0007669"/>
    <property type="project" value="UniProtKB-KW"/>
</dbReference>
<dbReference type="AlphaFoldDB" id="A0A4R1LAN5"/>
<sequence length="194" mass="21987">MKSPEVLRLLTSIATFGWFILLVIWVIGAMNSKPTRQRQPWRVILLRLVLPAVILSIAFSHFHISPLGQQQVPPSPAAMWAGFFLDISGIIFACSARFSLGSNWSGHITIKEDHSLIRRGPYKLVRHPIYSGLLAGGLGAALLHGYTHCYFAVAFAILAVWIKLRMEEQFLLQEFGEEYLLYRREVRALIPFLL</sequence>
<keyword evidence="6" id="KW-0489">Methyltransferase</keyword>
<feature type="transmembrane region" description="Helical" evidence="5">
    <location>
        <begin position="6"/>
        <end position="32"/>
    </location>
</feature>
<evidence type="ECO:0000256" key="4">
    <source>
        <dbReference type="ARBA" id="ARBA00023136"/>
    </source>
</evidence>
<keyword evidence="2 5" id="KW-0812">Transmembrane</keyword>
<proteinExistence type="predicted"/>
<feature type="transmembrane region" description="Helical" evidence="5">
    <location>
        <begin position="44"/>
        <end position="65"/>
    </location>
</feature>
<protein>
    <submittedName>
        <fullName evidence="6">Protein-S-isoprenylcysteine O-methyltransferase Ste14</fullName>
    </submittedName>
</protein>
<dbReference type="InterPro" id="IPR007318">
    <property type="entry name" value="Phopholipid_MeTrfase"/>
</dbReference>
<dbReference type="GO" id="GO:0008168">
    <property type="term" value="F:methyltransferase activity"/>
    <property type="evidence" value="ECO:0007669"/>
    <property type="project" value="UniProtKB-KW"/>
</dbReference>
<feature type="transmembrane region" description="Helical" evidence="5">
    <location>
        <begin position="77"/>
        <end position="100"/>
    </location>
</feature>
<dbReference type="PANTHER" id="PTHR12714:SF24">
    <property type="entry name" value="SLR1182 PROTEIN"/>
    <property type="match status" value="1"/>
</dbReference>
<evidence type="ECO:0000313" key="7">
    <source>
        <dbReference type="Proteomes" id="UP000295210"/>
    </source>
</evidence>
<comment type="caution">
    <text evidence="6">The sequence shown here is derived from an EMBL/GenBank/DDBJ whole genome shotgun (WGS) entry which is preliminary data.</text>
</comment>
<evidence type="ECO:0000313" key="6">
    <source>
        <dbReference type="EMBL" id="TCK75385.1"/>
    </source>
</evidence>
<name>A0A4R1LAN5_9BACT</name>
<dbReference type="PANTHER" id="PTHR12714">
    <property type="entry name" value="PROTEIN-S ISOPRENYLCYSTEINE O-METHYLTRANSFERASE"/>
    <property type="match status" value="1"/>
</dbReference>
<evidence type="ECO:0000256" key="1">
    <source>
        <dbReference type="ARBA" id="ARBA00004127"/>
    </source>
</evidence>
<dbReference type="OrthoDB" id="5471300at2"/>
<keyword evidence="4 5" id="KW-0472">Membrane</keyword>
<dbReference type="Gene3D" id="1.20.120.1630">
    <property type="match status" value="1"/>
</dbReference>
<keyword evidence="3 5" id="KW-1133">Transmembrane helix</keyword>
<gene>
    <name evidence="6" type="ORF">C7378_0368</name>
</gene>
<evidence type="ECO:0000256" key="2">
    <source>
        <dbReference type="ARBA" id="ARBA00022692"/>
    </source>
</evidence>
<keyword evidence="6" id="KW-0808">Transferase</keyword>
<dbReference type="RefSeq" id="WP_131991102.1">
    <property type="nucleotide sequence ID" value="NZ_SMGK01000001.1"/>
</dbReference>
<dbReference type="EMBL" id="SMGK01000001">
    <property type="protein sequence ID" value="TCK75385.1"/>
    <property type="molecule type" value="Genomic_DNA"/>
</dbReference>
<reference evidence="6 7" key="1">
    <citation type="submission" date="2019-03" db="EMBL/GenBank/DDBJ databases">
        <title>Genomic Encyclopedia of Type Strains, Phase IV (KMG-IV): sequencing the most valuable type-strain genomes for metagenomic binning, comparative biology and taxonomic classification.</title>
        <authorList>
            <person name="Goeker M."/>
        </authorList>
    </citation>
    <scope>NUCLEOTIDE SEQUENCE [LARGE SCALE GENOMIC DNA]</scope>
    <source>
        <strain evidence="6 7">DSM 103428</strain>
    </source>
</reference>
<dbReference type="Proteomes" id="UP000295210">
    <property type="component" value="Unassembled WGS sequence"/>
</dbReference>
<organism evidence="6 7">
    <name type="scientific">Acidipila rosea</name>
    <dbReference type="NCBI Taxonomy" id="768535"/>
    <lineage>
        <taxon>Bacteria</taxon>
        <taxon>Pseudomonadati</taxon>
        <taxon>Acidobacteriota</taxon>
        <taxon>Terriglobia</taxon>
        <taxon>Terriglobales</taxon>
        <taxon>Acidobacteriaceae</taxon>
        <taxon>Acidipila</taxon>
    </lineage>
</organism>
<dbReference type="GO" id="GO:0012505">
    <property type="term" value="C:endomembrane system"/>
    <property type="evidence" value="ECO:0007669"/>
    <property type="project" value="UniProtKB-SubCell"/>
</dbReference>
<feature type="transmembrane region" description="Helical" evidence="5">
    <location>
        <begin position="129"/>
        <end position="162"/>
    </location>
</feature>
<accession>A0A4R1LAN5</accession>
<dbReference type="Pfam" id="PF04191">
    <property type="entry name" value="PEMT"/>
    <property type="match status" value="1"/>
</dbReference>
<keyword evidence="7" id="KW-1185">Reference proteome</keyword>